<keyword evidence="3" id="KW-0472">Membrane</keyword>
<dbReference type="InterPro" id="IPR001972">
    <property type="entry name" value="Stomatin_HflK_fam"/>
</dbReference>
<evidence type="ECO:0000256" key="1">
    <source>
        <dbReference type="ARBA" id="ARBA00008164"/>
    </source>
</evidence>
<dbReference type="SMART" id="SM00244">
    <property type="entry name" value="PHB"/>
    <property type="match status" value="1"/>
</dbReference>
<evidence type="ECO:0000259" key="4">
    <source>
        <dbReference type="SMART" id="SM00244"/>
    </source>
</evidence>
<feature type="domain" description="Band 7" evidence="4">
    <location>
        <begin position="53"/>
        <end position="234"/>
    </location>
</feature>
<evidence type="ECO:0000256" key="3">
    <source>
        <dbReference type="SAM" id="Phobius"/>
    </source>
</evidence>
<dbReference type="OrthoDB" id="434619at2759"/>
<reference evidence="5" key="1">
    <citation type="submission" date="2020-01" db="EMBL/GenBank/DDBJ databases">
        <title>Development of genomics and gene disruption for Polysphondylium violaceum indicates a role for the polyketide synthase stlB in stalk morphogenesis.</title>
        <authorList>
            <person name="Narita B."/>
            <person name="Kawabe Y."/>
            <person name="Kin K."/>
            <person name="Saito T."/>
            <person name="Gibbs R."/>
            <person name="Kuspa A."/>
            <person name="Muzny D."/>
            <person name="Queller D."/>
            <person name="Richards S."/>
            <person name="Strassman J."/>
            <person name="Sucgang R."/>
            <person name="Worley K."/>
            <person name="Schaap P."/>
        </authorList>
    </citation>
    <scope>NUCLEOTIDE SEQUENCE</scope>
    <source>
        <strain evidence="5">QSvi11</strain>
    </source>
</reference>
<evidence type="ECO:0000313" key="6">
    <source>
        <dbReference type="Proteomes" id="UP000695562"/>
    </source>
</evidence>
<name>A0A8J4UXI8_9MYCE</name>
<feature type="region of interest" description="Disordered" evidence="2">
    <location>
        <begin position="1"/>
        <end position="23"/>
    </location>
</feature>
<dbReference type="AlphaFoldDB" id="A0A8J4UXI8"/>
<comment type="caution">
    <text evidence="5">The sequence shown here is derived from an EMBL/GenBank/DDBJ whole genome shotgun (WGS) entry which is preliminary data.</text>
</comment>
<keyword evidence="6" id="KW-1185">Reference proteome</keyword>
<dbReference type="InterPro" id="IPR001107">
    <property type="entry name" value="Band_7"/>
</dbReference>
<evidence type="ECO:0000313" key="5">
    <source>
        <dbReference type="EMBL" id="KAF2070543.1"/>
    </source>
</evidence>
<evidence type="ECO:0000256" key="2">
    <source>
        <dbReference type="SAM" id="MobiDB-lite"/>
    </source>
</evidence>
<dbReference type="PANTHER" id="PTHR43327">
    <property type="entry name" value="STOMATIN-LIKE PROTEIN 2, MITOCHONDRIAL"/>
    <property type="match status" value="1"/>
</dbReference>
<feature type="transmembrane region" description="Helical" evidence="3">
    <location>
        <begin position="30"/>
        <end position="50"/>
    </location>
</feature>
<dbReference type="GO" id="GO:0005886">
    <property type="term" value="C:plasma membrane"/>
    <property type="evidence" value="ECO:0007669"/>
    <property type="project" value="UniProtKB-ARBA"/>
</dbReference>
<dbReference type="GO" id="GO:0098552">
    <property type="term" value="C:side of membrane"/>
    <property type="evidence" value="ECO:0007669"/>
    <property type="project" value="UniProtKB-ARBA"/>
</dbReference>
<dbReference type="CDD" id="cd08829">
    <property type="entry name" value="SPFH_paraslipin"/>
    <property type="match status" value="1"/>
</dbReference>
<dbReference type="SUPFAM" id="SSF117892">
    <property type="entry name" value="Band 7/SPFH domain"/>
    <property type="match status" value="1"/>
</dbReference>
<dbReference type="PANTHER" id="PTHR43327:SF18">
    <property type="entry name" value="BAND 7 DOMAIN-CONTAINING PROTEIN"/>
    <property type="match status" value="1"/>
</dbReference>
<dbReference type="Proteomes" id="UP000695562">
    <property type="component" value="Unassembled WGS sequence"/>
</dbReference>
<dbReference type="InterPro" id="IPR036013">
    <property type="entry name" value="Band_7/SPFH_dom_sf"/>
</dbReference>
<dbReference type="FunFam" id="3.30.479.30:FF:000004">
    <property type="entry name" value="Putative membrane protease family, stomatin"/>
    <property type="match status" value="1"/>
</dbReference>
<gene>
    <name evidence="5" type="ORF">CYY_008133</name>
</gene>
<dbReference type="PRINTS" id="PR00721">
    <property type="entry name" value="STOMATIN"/>
</dbReference>
<accession>A0A8J4UXI8</accession>
<organism evidence="5 6">
    <name type="scientific">Polysphondylium violaceum</name>
    <dbReference type="NCBI Taxonomy" id="133409"/>
    <lineage>
        <taxon>Eukaryota</taxon>
        <taxon>Amoebozoa</taxon>
        <taxon>Evosea</taxon>
        <taxon>Eumycetozoa</taxon>
        <taxon>Dictyostelia</taxon>
        <taxon>Dictyosteliales</taxon>
        <taxon>Dictyosteliaceae</taxon>
        <taxon>Polysphondylium</taxon>
    </lineage>
</organism>
<keyword evidence="3" id="KW-1133">Transmembrane helix</keyword>
<sequence>MPYVIDGSSSNEDSGSPNNSSNEPLEENHVALAIALYIIVFTFLILALIINKKVVKIVSRTQVMIIERFGKYHTTLNPGLHFLLPFIDSPKMIHWRHLDVPTGSQKPQVVLIDTDRIDMREHVITFGRQHVITKDTVQINIDALMYIQIADPKAAVYRVQNLPDSVELLAQTTLRNIIATLTLDDTFSSREFINAQLKEKTIKDAERWGVIITRVEVMSIRPPNDIKEAMEMQLTKEREKRSHILNAEGEKEGLIIKSKGMAAKIVLTSEAEKTVATQNAKGIAESKRLSAGADVEVIRLIRKAINNPDVSTTGYLVTSQYLDRLSSLPSKDTNLILVPESSLNFASNISTSIGSDKKNN</sequence>
<dbReference type="InterPro" id="IPR050710">
    <property type="entry name" value="Band7/mec-2_domain"/>
</dbReference>
<comment type="similarity">
    <text evidence="1">Belongs to the band 7/mec-2 family.</text>
</comment>
<dbReference type="Pfam" id="PF01145">
    <property type="entry name" value="Band_7"/>
    <property type="match status" value="1"/>
</dbReference>
<protein>
    <recommendedName>
        <fullName evidence="4">Band 7 domain-containing protein</fullName>
    </recommendedName>
</protein>
<dbReference type="EMBL" id="AJWJ01000477">
    <property type="protein sequence ID" value="KAF2070543.1"/>
    <property type="molecule type" value="Genomic_DNA"/>
</dbReference>
<proteinExistence type="inferred from homology"/>
<dbReference type="Gene3D" id="3.30.479.30">
    <property type="entry name" value="Band 7 domain"/>
    <property type="match status" value="1"/>
</dbReference>
<keyword evidence="3" id="KW-0812">Transmembrane</keyword>